<organism evidence="1 2">
    <name type="scientific">Anoxybacterium hadale</name>
    <dbReference type="NCBI Taxonomy" id="3408580"/>
    <lineage>
        <taxon>Bacteria</taxon>
        <taxon>Bacillati</taxon>
        <taxon>Bacillota</taxon>
        <taxon>Clostridia</taxon>
        <taxon>Peptostreptococcales</taxon>
        <taxon>Anaerovoracaceae</taxon>
        <taxon>Anoxybacterium</taxon>
    </lineage>
</organism>
<sequence>MLKYKLVVSDLDGTLLGNDGNVSAATKELIQSYQRQGGIFTVATGRMEDAVKPHLNLLNVAGPAILYNGAKIIDMDKNDIIFEAFLKYEVAKEALKLLQDYEWDVLLYQNGKIYIKEMTPGIEKHLKKEDVECEVVGDLHDFLQLAPTKILIIGDNGKFDFFSQDLQNRMGIKINFTQSEETYLEILPEGASKGAALKTLADALKISIEDVIAIGDHLNDLSMIQVAGLGIAMENAHPQLKDNAGFITVSNEAEGVKEVLLRVLNDLDFSYNIPDADAI</sequence>
<reference evidence="1" key="1">
    <citation type="submission" date="2019-08" db="EMBL/GenBank/DDBJ databases">
        <title>Genome sequence of Clostridiales bacterium MT110.</title>
        <authorList>
            <person name="Cao J."/>
        </authorList>
    </citation>
    <scope>NUCLEOTIDE SEQUENCE</scope>
    <source>
        <strain evidence="1">MT110</strain>
    </source>
</reference>
<name>A0ACD1AGI0_9FIRM</name>
<dbReference type="EMBL" id="CP042469">
    <property type="protein sequence ID" value="QOX65459.1"/>
    <property type="molecule type" value="Genomic_DNA"/>
</dbReference>
<dbReference type="Proteomes" id="UP000594014">
    <property type="component" value="Chromosome"/>
</dbReference>
<evidence type="ECO:0000313" key="2">
    <source>
        <dbReference type="Proteomes" id="UP000594014"/>
    </source>
</evidence>
<keyword evidence="1" id="KW-0378">Hydrolase</keyword>
<gene>
    <name evidence="1" type="ORF">FRZ06_19900</name>
</gene>
<proteinExistence type="predicted"/>
<keyword evidence="2" id="KW-1185">Reference proteome</keyword>
<evidence type="ECO:0000313" key="1">
    <source>
        <dbReference type="EMBL" id="QOX65459.1"/>
    </source>
</evidence>
<accession>A0ACD1AGI0</accession>
<protein>
    <submittedName>
        <fullName evidence="1">HAD family hydrolase</fullName>
    </submittedName>
</protein>